<dbReference type="GO" id="GO:0003676">
    <property type="term" value="F:nucleic acid binding"/>
    <property type="evidence" value="ECO:0007669"/>
    <property type="project" value="InterPro"/>
</dbReference>
<dbReference type="GO" id="GO:0008168">
    <property type="term" value="F:methyltransferase activity"/>
    <property type="evidence" value="ECO:0007669"/>
    <property type="project" value="InterPro"/>
</dbReference>
<dbReference type="EMBL" id="AJWZ01007100">
    <property type="protein sequence ID" value="EKC57868.1"/>
    <property type="molecule type" value="Genomic_DNA"/>
</dbReference>
<dbReference type="AlphaFoldDB" id="K1SJT4"/>
<dbReference type="SUPFAM" id="SSF53335">
    <property type="entry name" value="S-adenosyl-L-methionine-dependent methyltransferases"/>
    <property type="match status" value="1"/>
</dbReference>
<dbReference type="InterPro" id="IPR002052">
    <property type="entry name" value="DNA_methylase_N6_adenine_CS"/>
</dbReference>
<dbReference type="Gene3D" id="3.40.50.150">
    <property type="entry name" value="Vaccinia Virus protein VP39"/>
    <property type="match status" value="1"/>
</dbReference>
<proteinExistence type="predicted"/>
<sequence>MGFGSFFHSSISREAFHLLFLNPPYLSVINESGGRSRHEKRFLIESLPALAYGGLLIYVIPYYRLTPDICRILVDNFDDLTVWRFTESEFRKFKQVAVLGVRKPRGTELQDTLCLEELASAPMSIRSLAEMPEERYALPDHPIEVNTFKGGRFNQ</sequence>
<dbReference type="Pfam" id="PF19587">
    <property type="entry name" value="DUF6094"/>
    <property type="match status" value="1"/>
</dbReference>
<organism evidence="2">
    <name type="scientific">human gut metagenome</name>
    <dbReference type="NCBI Taxonomy" id="408170"/>
    <lineage>
        <taxon>unclassified sequences</taxon>
        <taxon>metagenomes</taxon>
        <taxon>organismal metagenomes</taxon>
    </lineage>
</organism>
<feature type="domain" description="DUF6094" evidence="1">
    <location>
        <begin position="1"/>
        <end position="140"/>
    </location>
</feature>
<comment type="caution">
    <text evidence="2">The sequence shown here is derived from an EMBL/GenBank/DDBJ whole genome shotgun (WGS) entry which is preliminary data.</text>
</comment>
<dbReference type="GO" id="GO:0032259">
    <property type="term" value="P:methylation"/>
    <property type="evidence" value="ECO:0007669"/>
    <property type="project" value="InterPro"/>
</dbReference>
<dbReference type="InterPro" id="IPR046076">
    <property type="entry name" value="DUF6094"/>
</dbReference>
<dbReference type="InterPro" id="IPR029063">
    <property type="entry name" value="SAM-dependent_MTases_sf"/>
</dbReference>
<evidence type="ECO:0000259" key="1">
    <source>
        <dbReference type="Pfam" id="PF19587"/>
    </source>
</evidence>
<name>K1SJT4_9ZZZZ</name>
<accession>K1SJT4</accession>
<gene>
    <name evidence="2" type="ORF">OBE_10307</name>
</gene>
<protein>
    <recommendedName>
        <fullName evidence="1">DUF6094 domain-containing protein</fullName>
    </recommendedName>
</protein>
<feature type="non-terminal residue" evidence="2">
    <location>
        <position position="155"/>
    </location>
</feature>
<dbReference type="PROSITE" id="PS00092">
    <property type="entry name" value="N6_MTASE"/>
    <property type="match status" value="1"/>
</dbReference>
<reference evidence="2" key="1">
    <citation type="journal article" date="2013" name="Environ. Microbiol.">
        <title>Microbiota from the distal guts of lean and obese adolescents exhibit partial functional redundancy besides clear differences in community structure.</title>
        <authorList>
            <person name="Ferrer M."/>
            <person name="Ruiz A."/>
            <person name="Lanza F."/>
            <person name="Haange S.B."/>
            <person name="Oberbach A."/>
            <person name="Till H."/>
            <person name="Bargiela R."/>
            <person name="Campoy C."/>
            <person name="Segura M.T."/>
            <person name="Richter M."/>
            <person name="von Bergen M."/>
            <person name="Seifert J."/>
            <person name="Suarez A."/>
        </authorList>
    </citation>
    <scope>NUCLEOTIDE SEQUENCE</scope>
</reference>
<evidence type="ECO:0000313" key="2">
    <source>
        <dbReference type="EMBL" id="EKC57868.1"/>
    </source>
</evidence>